<accession>A0A563VSE9</accession>
<proteinExistence type="predicted"/>
<sequence>MSEFSENNLNSKEREEYLKKLAIEAQKYPSQSSQRQLAISRLVNEIWQSPKLGHPQNGSWSVNFYTEVYHEALQRTLLEVCHRIDFYNPQHPVMAWVNFRLQKQFINVVNDYRKKGITNIPKIRQKETIFIPNLDDLDERLSVQKVSNDEVLLRQFIEQDPERLMGSEFVKNRPFITFQVLAKAKFIEERNWTELADEFDISPTTLCSFFNRRLKKLMPYFKKYLQA</sequence>
<evidence type="ECO:0000313" key="2">
    <source>
        <dbReference type="Proteomes" id="UP000320055"/>
    </source>
</evidence>
<dbReference type="RefSeq" id="WP_144864963.1">
    <property type="nucleotide sequence ID" value="NZ_LR213786.1"/>
</dbReference>
<dbReference type="EMBL" id="CAACVJ010000179">
    <property type="protein sequence ID" value="VEP14384.1"/>
    <property type="molecule type" value="Genomic_DNA"/>
</dbReference>
<evidence type="ECO:0000313" key="1">
    <source>
        <dbReference type="EMBL" id="VEP14384.1"/>
    </source>
</evidence>
<organism evidence="1 2">
    <name type="scientific">Hyella patelloides LEGE 07179</name>
    <dbReference type="NCBI Taxonomy" id="945734"/>
    <lineage>
        <taxon>Bacteria</taxon>
        <taxon>Bacillati</taxon>
        <taxon>Cyanobacteriota</taxon>
        <taxon>Cyanophyceae</taxon>
        <taxon>Pleurocapsales</taxon>
        <taxon>Hyellaceae</taxon>
        <taxon>Hyella</taxon>
    </lineage>
</organism>
<evidence type="ECO:0008006" key="3">
    <source>
        <dbReference type="Google" id="ProtNLM"/>
    </source>
</evidence>
<dbReference type="OrthoDB" id="454880at2"/>
<keyword evidence="2" id="KW-1185">Reference proteome</keyword>
<protein>
    <recommendedName>
        <fullName evidence="3">Sigma-70 family RNA polymerase sigma factor</fullName>
    </recommendedName>
</protein>
<dbReference type="Proteomes" id="UP000320055">
    <property type="component" value="Unassembled WGS sequence"/>
</dbReference>
<reference evidence="1 2" key="1">
    <citation type="submission" date="2019-01" db="EMBL/GenBank/DDBJ databases">
        <authorList>
            <person name="Brito A."/>
        </authorList>
    </citation>
    <scope>NUCLEOTIDE SEQUENCE [LARGE SCALE GENOMIC DNA]</scope>
    <source>
        <strain evidence="1">1</strain>
    </source>
</reference>
<gene>
    <name evidence="1" type="ORF">H1P_260035</name>
</gene>
<dbReference type="AlphaFoldDB" id="A0A563VSE9"/>
<name>A0A563VSE9_9CYAN</name>